<feature type="transmembrane region" description="Helical" evidence="6">
    <location>
        <begin position="108"/>
        <end position="136"/>
    </location>
</feature>
<dbReference type="AlphaFoldDB" id="A0A8J3GQT5"/>
<comment type="subcellular location">
    <subcellularLocation>
        <location evidence="1">Cell membrane</location>
        <topology evidence="1">Multi-pass membrane protein</topology>
    </subcellularLocation>
</comment>
<evidence type="ECO:0000256" key="2">
    <source>
        <dbReference type="ARBA" id="ARBA00022475"/>
    </source>
</evidence>
<evidence type="ECO:0000256" key="3">
    <source>
        <dbReference type="ARBA" id="ARBA00022692"/>
    </source>
</evidence>
<keyword evidence="3 6" id="KW-0812">Transmembrane</keyword>
<dbReference type="PANTHER" id="PTHR30482">
    <property type="entry name" value="HIGH-AFFINITY BRANCHED-CHAIN AMINO ACID TRANSPORT SYSTEM PERMEASE"/>
    <property type="match status" value="1"/>
</dbReference>
<dbReference type="InterPro" id="IPR001851">
    <property type="entry name" value="ABC_transp_permease"/>
</dbReference>
<dbReference type="Proteomes" id="UP000617531">
    <property type="component" value="Unassembled WGS sequence"/>
</dbReference>
<keyword evidence="2" id="KW-1003">Cell membrane</keyword>
<keyword evidence="4 6" id="KW-1133">Transmembrane helix</keyword>
<organism evidence="7 8">
    <name type="scientific">Pseudolysinimonas yzui</name>
    <dbReference type="NCBI Taxonomy" id="2708254"/>
    <lineage>
        <taxon>Bacteria</taxon>
        <taxon>Bacillati</taxon>
        <taxon>Actinomycetota</taxon>
        <taxon>Actinomycetes</taxon>
        <taxon>Micrococcales</taxon>
        <taxon>Microbacteriaceae</taxon>
        <taxon>Pseudolysinimonas</taxon>
    </lineage>
</organism>
<feature type="transmembrane region" description="Helical" evidence="6">
    <location>
        <begin position="29"/>
        <end position="49"/>
    </location>
</feature>
<dbReference type="EMBL" id="BNAI01000003">
    <property type="protein sequence ID" value="GHF17937.1"/>
    <property type="molecule type" value="Genomic_DNA"/>
</dbReference>
<evidence type="ECO:0000313" key="8">
    <source>
        <dbReference type="Proteomes" id="UP000617531"/>
    </source>
</evidence>
<evidence type="ECO:0000256" key="1">
    <source>
        <dbReference type="ARBA" id="ARBA00004651"/>
    </source>
</evidence>
<evidence type="ECO:0000313" key="7">
    <source>
        <dbReference type="EMBL" id="GHF17937.1"/>
    </source>
</evidence>
<feature type="transmembrane region" description="Helical" evidence="6">
    <location>
        <begin position="6"/>
        <end position="24"/>
    </location>
</feature>
<proteinExistence type="predicted"/>
<evidence type="ECO:0000256" key="4">
    <source>
        <dbReference type="ARBA" id="ARBA00022989"/>
    </source>
</evidence>
<feature type="transmembrane region" description="Helical" evidence="6">
    <location>
        <begin position="199"/>
        <end position="224"/>
    </location>
</feature>
<keyword evidence="5 6" id="KW-0472">Membrane</keyword>
<gene>
    <name evidence="7" type="primary">livM</name>
    <name evidence="7" type="ORF">GCM10011600_18550</name>
</gene>
<feature type="transmembrane region" description="Helical" evidence="6">
    <location>
        <begin position="80"/>
        <end position="102"/>
    </location>
</feature>
<accession>A0A8J3GQT5</accession>
<reference evidence="7" key="2">
    <citation type="submission" date="2020-09" db="EMBL/GenBank/DDBJ databases">
        <authorList>
            <person name="Sun Q."/>
            <person name="Zhou Y."/>
        </authorList>
    </citation>
    <scope>NUCLEOTIDE SEQUENCE</scope>
    <source>
        <strain evidence="7">CGMCC 1.16548</strain>
    </source>
</reference>
<dbReference type="PANTHER" id="PTHR30482:SF10">
    <property type="entry name" value="HIGH-AFFINITY BRANCHED-CHAIN AMINO ACID TRANSPORT PROTEIN BRAE"/>
    <property type="match status" value="1"/>
</dbReference>
<protein>
    <submittedName>
        <fullName evidence="7">Branched-chain amino acid ABC transporter permease</fullName>
    </submittedName>
</protein>
<evidence type="ECO:0000256" key="5">
    <source>
        <dbReference type="ARBA" id="ARBA00023136"/>
    </source>
</evidence>
<dbReference type="RefSeq" id="WP_229842016.1">
    <property type="nucleotide sequence ID" value="NZ_BNAI01000003.1"/>
</dbReference>
<dbReference type="GO" id="GO:0015658">
    <property type="term" value="F:branched-chain amino acid transmembrane transporter activity"/>
    <property type="evidence" value="ECO:0007669"/>
    <property type="project" value="InterPro"/>
</dbReference>
<keyword evidence="8" id="KW-1185">Reference proteome</keyword>
<dbReference type="GO" id="GO:0005886">
    <property type="term" value="C:plasma membrane"/>
    <property type="evidence" value="ECO:0007669"/>
    <property type="project" value="UniProtKB-SubCell"/>
</dbReference>
<feature type="transmembrane region" description="Helical" evidence="6">
    <location>
        <begin position="55"/>
        <end position="73"/>
    </location>
</feature>
<evidence type="ECO:0000256" key="6">
    <source>
        <dbReference type="SAM" id="Phobius"/>
    </source>
</evidence>
<dbReference type="Pfam" id="PF02653">
    <property type="entry name" value="BPD_transp_2"/>
    <property type="match status" value="1"/>
</dbReference>
<dbReference type="InterPro" id="IPR043428">
    <property type="entry name" value="LivM-like"/>
</dbReference>
<comment type="caution">
    <text evidence="7">The sequence shown here is derived from an EMBL/GenBank/DDBJ whole genome shotgun (WGS) entry which is preliminary data.</text>
</comment>
<sequence>MRRLAPYIPIAAFAIVAIILPLFVRDLTFLMQMLLSMIVVVGLTLFMGYAGQASLGQSAFVAVGALTVGVLCRQLGLPPVVGLLAAPVVAGAFAVAIGAPLLRLRGHYLAFGTLAVLLLVHLVMSTVPLFGGGVGIMGIPPLLPGGQLGYVYLAVGILVIALVVSQHLVASRFGRGMRALRGSETAAASSGVPVLRSKIQVFGLSAVFAGFAGALSAFFIPFVSQDSFPASKSFEYVIMAVVGGIGSLWGGIVGVLVIAVLLQVLNVLSTMPGLPATAGPTLQYAGYAIVLVVVLLFLPDGIVPSIQKAWRRRVASRKEKASWRTSVSAHR</sequence>
<feature type="transmembrane region" description="Helical" evidence="6">
    <location>
        <begin position="236"/>
        <end position="264"/>
    </location>
</feature>
<feature type="transmembrane region" description="Helical" evidence="6">
    <location>
        <begin position="148"/>
        <end position="169"/>
    </location>
</feature>
<name>A0A8J3GQT5_9MICO</name>
<feature type="transmembrane region" description="Helical" evidence="6">
    <location>
        <begin position="284"/>
        <end position="303"/>
    </location>
</feature>
<dbReference type="CDD" id="cd06581">
    <property type="entry name" value="TM_PBP1_LivM_like"/>
    <property type="match status" value="1"/>
</dbReference>
<reference evidence="7" key="1">
    <citation type="journal article" date="2014" name="Int. J. Syst. Evol. Microbiol.">
        <title>Complete genome sequence of Corynebacterium casei LMG S-19264T (=DSM 44701T), isolated from a smear-ripened cheese.</title>
        <authorList>
            <consortium name="US DOE Joint Genome Institute (JGI-PGF)"/>
            <person name="Walter F."/>
            <person name="Albersmeier A."/>
            <person name="Kalinowski J."/>
            <person name="Ruckert C."/>
        </authorList>
    </citation>
    <scope>NUCLEOTIDE SEQUENCE</scope>
    <source>
        <strain evidence="7">CGMCC 1.16548</strain>
    </source>
</reference>